<organism evidence="2 3">
    <name type="scientific">Sphingomonas bisphenolicum</name>
    <dbReference type="NCBI Taxonomy" id="296544"/>
    <lineage>
        <taxon>Bacteria</taxon>
        <taxon>Pseudomonadati</taxon>
        <taxon>Pseudomonadota</taxon>
        <taxon>Alphaproteobacteria</taxon>
        <taxon>Sphingomonadales</taxon>
        <taxon>Sphingomonadaceae</taxon>
        <taxon>Sphingomonas</taxon>
    </lineage>
</organism>
<dbReference type="Proteomes" id="UP001059971">
    <property type="component" value="Chromosome 1"/>
</dbReference>
<evidence type="ECO:0000313" key="3">
    <source>
        <dbReference type="Proteomes" id="UP001059971"/>
    </source>
</evidence>
<dbReference type="EMBL" id="AP018817">
    <property type="protein sequence ID" value="BBF70557.1"/>
    <property type="molecule type" value="Genomic_DNA"/>
</dbReference>
<gene>
    <name evidence="2" type="ORF">SBA_ch1_27570</name>
</gene>
<evidence type="ECO:0000313" key="2">
    <source>
        <dbReference type="EMBL" id="BBF70557.1"/>
    </source>
</evidence>
<reference evidence="2" key="1">
    <citation type="submission" date="2018-07" db="EMBL/GenBank/DDBJ databases">
        <title>Complete genome sequence of Sphingomonas bisphenolicum strain AO1, a bisphenol A degradative bacterium isolated from Japanese farm field.</title>
        <authorList>
            <person name="Murakami M."/>
            <person name="Koh M."/>
            <person name="Koba S."/>
            <person name="Matsumura Y."/>
        </authorList>
    </citation>
    <scope>NUCLEOTIDE SEQUENCE</scope>
    <source>
        <strain evidence="2">AO1</strain>
    </source>
</reference>
<sequence>MAGSVTLRLGTDEQTPHPQAKAGKIVGIADDDEGGQALIVEIDGHTHRGDGSHYHITGSLAEGRHAKESNDVLASGWAALKTPVNVALEHAQWSDSRGPRP</sequence>
<evidence type="ECO:0000256" key="1">
    <source>
        <dbReference type="SAM" id="MobiDB-lite"/>
    </source>
</evidence>
<protein>
    <submittedName>
        <fullName evidence="2">Uncharacterized protein</fullName>
    </submittedName>
</protein>
<accession>A0ABM7G6B1</accession>
<proteinExistence type="predicted"/>
<feature type="region of interest" description="Disordered" evidence="1">
    <location>
        <begin position="1"/>
        <end position="22"/>
    </location>
</feature>
<keyword evidence="3" id="KW-1185">Reference proteome</keyword>
<name>A0ABM7G6B1_9SPHN</name>